<dbReference type="InterPro" id="IPR036396">
    <property type="entry name" value="Cyt_P450_sf"/>
</dbReference>
<gene>
    <name evidence="4" type="ORF">ACFQKB_30165</name>
</gene>
<dbReference type="Proteomes" id="UP001596380">
    <property type="component" value="Unassembled WGS sequence"/>
</dbReference>
<dbReference type="Gene3D" id="1.10.630.10">
    <property type="entry name" value="Cytochrome P450"/>
    <property type="match status" value="2"/>
</dbReference>
<feature type="region of interest" description="Disordered" evidence="3">
    <location>
        <begin position="77"/>
        <end position="132"/>
    </location>
</feature>
<feature type="compositionally biased region" description="Acidic residues" evidence="3">
    <location>
        <begin position="115"/>
        <end position="127"/>
    </location>
</feature>
<evidence type="ECO:0000313" key="4">
    <source>
        <dbReference type="EMBL" id="MFC6884059.1"/>
    </source>
</evidence>
<keyword evidence="2" id="KW-0560">Oxidoreductase</keyword>
<evidence type="ECO:0000313" key="5">
    <source>
        <dbReference type="Proteomes" id="UP001596380"/>
    </source>
</evidence>
<feature type="compositionally biased region" description="Basic and acidic residues" evidence="3">
    <location>
        <begin position="92"/>
        <end position="114"/>
    </location>
</feature>
<dbReference type="PANTHER" id="PTHR46696">
    <property type="entry name" value="P450, PUTATIVE (EUROFUNG)-RELATED"/>
    <property type="match status" value="1"/>
</dbReference>
<keyword evidence="2" id="KW-0503">Monooxygenase</keyword>
<dbReference type="InterPro" id="IPR001128">
    <property type="entry name" value="Cyt_P450"/>
</dbReference>
<organism evidence="4 5">
    <name type="scientific">Actinomadura yumaensis</name>
    <dbReference type="NCBI Taxonomy" id="111807"/>
    <lineage>
        <taxon>Bacteria</taxon>
        <taxon>Bacillati</taxon>
        <taxon>Actinomycetota</taxon>
        <taxon>Actinomycetes</taxon>
        <taxon>Streptosporangiales</taxon>
        <taxon>Thermomonosporaceae</taxon>
        <taxon>Actinomadura</taxon>
    </lineage>
</organism>
<dbReference type="PROSITE" id="PS00086">
    <property type="entry name" value="CYTOCHROME_P450"/>
    <property type="match status" value="1"/>
</dbReference>
<protein>
    <submittedName>
        <fullName evidence="4">Cytochrome P450</fullName>
    </submittedName>
</protein>
<dbReference type="EMBL" id="JBHSXS010000024">
    <property type="protein sequence ID" value="MFC6884059.1"/>
    <property type="molecule type" value="Genomic_DNA"/>
</dbReference>
<evidence type="ECO:0000256" key="2">
    <source>
        <dbReference type="RuleBase" id="RU000461"/>
    </source>
</evidence>
<dbReference type="SUPFAM" id="SSF48264">
    <property type="entry name" value="Cytochrome P450"/>
    <property type="match status" value="1"/>
</dbReference>
<proteinExistence type="inferred from homology"/>
<comment type="similarity">
    <text evidence="1 2">Belongs to the cytochrome P450 family.</text>
</comment>
<name>A0ABW2CQL4_9ACTN</name>
<dbReference type="Pfam" id="PF00067">
    <property type="entry name" value="p450"/>
    <property type="match status" value="1"/>
</dbReference>
<dbReference type="PANTHER" id="PTHR46696:SF1">
    <property type="entry name" value="CYTOCHROME P450 YJIB-RELATED"/>
    <property type="match status" value="1"/>
</dbReference>
<dbReference type="RefSeq" id="WP_160822110.1">
    <property type="nucleotide sequence ID" value="NZ_JBHSXE010000001.1"/>
</dbReference>
<keyword evidence="2" id="KW-0479">Metal-binding</keyword>
<sequence length="325" mass="35239">MPQRRGALPVSDAEVLGSSATYARGVPFDRLERLRSKTPVVWLDGRLDGGAGAWAVLRYADVRRALSHPELFVSEPDGVFHGPLTPAGHFPGSDDERASAERPDGGDRGDRGEDGDAADGGDGDDGDMALLDMDPPARAMLDRVPRDATVDFVTEVTAELPETVRNTLAGGLYALLRHPAQHERLLAAPGDDRLLDSAVEEMLRWWTPVTQVARTVRRSTVMGGVPLRAGERVALWLASANHDGEAFPDPDSFQAGRFLTSARPHLGFGFGTRACVGARLARVHLRALLVAILERPGRPRLTGEPVMLRSSARRGFERLPVRWTG</sequence>
<comment type="caution">
    <text evidence="4">The sequence shown here is derived from an EMBL/GenBank/DDBJ whole genome shotgun (WGS) entry which is preliminary data.</text>
</comment>
<keyword evidence="2" id="KW-0349">Heme</keyword>
<keyword evidence="5" id="KW-1185">Reference proteome</keyword>
<dbReference type="InterPro" id="IPR017972">
    <property type="entry name" value="Cyt_P450_CS"/>
</dbReference>
<evidence type="ECO:0000256" key="1">
    <source>
        <dbReference type="ARBA" id="ARBA00010617"/>
    </source>
</evidence>
<reference evidence="5" key="1">
    <citation type="journal article" date="2019" name="Int. J. Syst. Evol. Microbiol.">
        <title>The Global Catalogue of Microorganisms (GCM) 10K type strain sequencing project: providing services to taxonomists for standard genome sequencing and annotation.</title>
        <authorList>
            <consortium name="The Broad Institute Genomics Platform"/>
            <consortium name="The Broad Institute Genome Sequencing Center for Infectious Disease"/>
            <person name="Wu L."/>
            <person name="Ma J."/>
        </authorList>
    </citation>
    <scope>NUCLEOTIDE SEQUENCE [LARGE SCALE GENOMIC DNA]</scope>
    <source>
        <strain evidence="5">JCM 3369</strain>
    </source>
</reference>
<evidence type="ECO:0000256" key="3">
    <source>
        <dbReference type="SAM" id="MobiDB-lite"/>
    </source>
</evidence>
<keyword evidence="2" id="KW-0408">Iron</keyword>
<accession>A0ABW2CQL4</accession>